<dbReference type="InterPro" id="IPR027417">
    <property type="entry name" value="P-loop_NTPase"/>
</dbReference>
<feature type="compositionally biased region" description="Basic and acidic residues" evidence="3">
    <location>
        <begin position="16"/>
        <end position="27"/>
    </location>
</feature>
<evidence type="ECO:0000259" key="4">
    <source>
        <dbReference type="Pfam" id="PF24883"/>
    </source>
</evidence>
<dbReference type="PROSITE" id="PS50297">
    <property type="entry name" value="ANK_REP_REGION"/>
    <property type="match status" value="1"/>
</dbReference>
<gene>
    <name evidence="5" type="ORF">N7452_003268</name>
</gene>
<reference evidence="5" key="1">
    <citation type="submission" date="2022-12" db="EMBL/GenBank/DDBJ databases">
        <authorList>
            <person name="Petersen C."/>
        </authorList>
    </citation>
    <scope>NUCLEOTIDE SEQUENCE</scope>
    <source>
        <strain evidence="5">IBT 35673</strain>
    </source>
</reference>
<dbReference type="PROSITE" id="PS50088">
    <property type="entry name" value="ANK_REPEAT"/>
    <property type="match status" value="1"/>
</dbReference>
<organism evidence="5 6">
    <name type="scientific">Penicillium brevicompactum</name>
    <dbReference type="NCBI Taxonomy" id="5074"/>
    <lineage>
        <taxon>Eukaryota</taxon>
        <taxon>Fungi</taxon>
        <taxon>Dikarya</taxon>
        <taxon>Ascomycota</taxon>
        <taxon>Pezizomycotina</taxon>
        <taxon>Eurotiomycetes</taxon>
        <taxon>Eurotiomycetidae</taxon>
        <taxon>Eurotiales</taxon>
        <taxon>Aspergillaceae</taxon>
        <taxon>Penicillium</taxon>
    </lineage>
</organism>
<comment type="caution">
    <text evidence="5">The sequence shown here is derived from an EMBL/GenBank/DDBJ whole genome shotgun (WGS) entry which is preliminary data.</text>
</comment>
<feature type="repeat" description="ANK" evidence="2">
    <location>
        <begin position="941"/>
        <end position="973"/>
    </location>
</feature>
<protein>
    <recommendedName>
        <fullName evidence="4">Nephrocystin 3-like N-terminal domain-containing protein</fullName>
    </recommendedName>
</protein>
<feature type="compositionally biased region" description="Low complexity" evidence="3">
    <location>
        <begin position="42"/>
        <end position="54"/>
    </location>
</feature>
<feature type="compositionally biased region" description="Pro residues" evidence="3">
    <location>
        <begin position="31"/>
        <end position="41"/>
    </location>
</feature>
<dbReference type="InterPro" id="IPR036770">
    <property type="entry name" value="Ankyrin_rpt-contain_sf"/>
</dbReference>
<keyword evidence="2" id="KW-0040">ANK repeat</keyword>
<dbReference type="Proteomes" id="UP001147695">
    <property type="component" value="Unassembled WGS sequence"/>
</dbReference>
<feature type="non-terminal residue" evidence="5">
    <location>
        <position position="1"/>
    </location>
</feature>
<dbReference type="SUPFAM" id="SSF48403">
    <property type="entry name" value="Ankyrin repeat"/>
    <property type="match status" value="2"/>
</dbReference>
<evidence type="ECO:0000313" key="6">
    <source>
        <dbReference type="Proteomes" id="UP001147695"/>
    </source>
</evidence>
<dbReference type="Gene3D" id="1.25.40.20">
    <property type="entry name" value="Ankyrin repeat-containing domain"/>
    <property type="match status" value="3"/>
</dbReference>
<dbReference type="Pfam" id="PF24883">
    <property type="entry name" value="NPHP3_N"/>
    <property type="match status" value="1"/>
</dbReference>
<dbReference type="PANTHER" id="PTHR10039">
    <property type="entry name" value="AMELOGENIN"/>
    <property type="match status" value="1"/>
</dbReference>
<accession>A0A9W9ULF8</accession>
<name>A0A9W9ULF8_PENBR</name>
<dbReference type="SUPFAM" id="SSF52540">
    <property type="entry name" value="P-loop containing nucleoside triphosphate hydrolases"/>
    <property type="match status" value="1"/>
</dbReference>
<keyword evidence="1" id="KW-0677">Repeat</keyword>
<dbReference type="EMBL" id="JAPZBQ010000002">
    <property type="protein sequence ID" value="KAJ5345264.1"/>
    <property type="molecule type" value="Genomic_DNA"/>
</dbReference>
<evidence type="ECO:0000256" key="1">
    <source>
        <dbReference type="ARBA" id="ARBA00022737"/>
    </source>
</evidence>
<proteinExistence type="predicted"/>
<evidence type="ECO:0000256" key="2">
    <source>
        <dbReference type="PROSITE-ProRule" id="PRU00023"/>
    </source>
</evidence>
<dbReference type="Gene3D" id="3.40.50.300">
    <property type="entry name" value="P-loop containing nucleotide triphosphate hydrolases"/>
    <property type="match status" value="1"/>
</dbReference>
<feature type="compositionally biased region" description="Basic residues" evidence="3">
    <location>
        <begin position="1"/>
        <end position="15"/>
    </location>
</feature>
<reference evidence="5" key="2">
    <citation type="journal article" date="2023" name="IMA Fungus">
        <title>Comparative genomic study of the Penicillium genus elucidates a diverse pangenome and 15 lateral gene transfer events.</title>
        <authorList>
            <person name="Petersen C."/>
            <person name="Sorensen T."/>
            <person name="Nielsen M.R."/>
            <person name="Sondergaard T.E."/>
            <person name="Sorensen J.L."/>
            <person name="Fitzpatrick D.A."/>
            <person name="Frisvad J.C."/>
            <person name="Nielsen K.L."/>
        </authorList>
    </citation>
    <scope>NUCLEOTIDE SEQUENCE</scope>
    <source>
        <strain evidence="5">IBT 35673</strain>
    </source>
</reference>
<evidence type="ECO:0000256" key="3">
    <source>
        <dbReference type="SAM" id="MobiDB-lite"/>
    </source>
</evidence>
<dbReference type="Pfam" id="PF12796">
    <property type="entry name" value="Ank_2"/>
    <property type="match status" value="1"/>
</dbReference>
<dbReference type="InterPro" id="IPR002110">
    <property type="entry name" value="Ankyrin_rpt"/>
</dbReference>
<feature type="region of interest" description="Disordered" evidence="3">
    <location>
        <begin position="1"/>
        <end position="69"/>
    </location>
</feature>
<sequence>MRKTLNKFKSKAHWGHHQDQEKTKDVLVKAPPVPAPAPSPAPAKATVQVSVSTPAPVPSPTTEQVPPIIDHENAPTHEKLPAAHVEKAANDYVVANEKPQAEPITRDLWQGALTRLSPSSRETLKKMGLHQIRSVSADSTIKDLVVVVKKRQEECEKKFWKVSFGGEDIVLRDYTSRIIGWLERAGDIAIKFAPTQASLAWDIVKNFMEIPVAESAQMCALLGTTEKVVRIISRGQVYEQVYLSQTPGSFLGDPQKNLESGLLKIYATALELLADSGKLFSQNTARRTLEAIINPGKSVGALAEIAEQEDELLRDVQVCETKRSLDSDKRVIGILETFNDPILRIDKGVNRVLEKLEESERIKILEWISSIRFGKHHDTIRGQRTLNTGDWLLQHGDFRSWEIKKTSALFWLQGSAGTGKTYLTSSVIDRVRTMLSGSLEVEGLAFFYCNRSESQRGRSENILQSFVRQLCTPAQKPGHMQGRIKRAYETARDRGTDFQPEQCMELIQGCLDGYERTTLIIDAMDECDPRSRSKILKVLNSFLTSSKNPVKIFISSRPDSDIRSRLKDSPTIAVSASSNQRDIELYLETELEEMANDQIFLKVGTVKQIAIERLLRRCQGMFQWAALQINQLVDYRSKASFMKRLDDLPEGIQAAYDEVWNYIEALDEPDKTFAKRALLWTMSTHKPFSSTELLSAIRIDSNGDMIPMEDQLDEQALLSLCKNFLTIDTESDVWRFTHLSVIEYLEAKEGWSHPKVHCHAASACLSYFINTYDRDFAELPPQTLDLDTDEPVEPGDIVDADKEVDPADLEESDNGFGRYHPFHIYMRHCWMHHVREAEDTNDKNLATLLKKFLGSPEESSSQYRKWFNVLYKDGWFFFKTTRTATWFYETRHFGSASAGDVIHDIFDEKFAIFGLCRMGLESIASEWLESANFNASRVNTRGHNLLALAAMAGSVPICKQLIEKGADVNQRLETNRQVGSALQASVSFKNVEVAEYLLDVGADINLLVQTRNSDHSSPLSAAVTGEDIEMVKLLLQKGRADFNMGYPEIGNDGILLKAQITQYTMEGFELVKLMLDAGADVNATFASYAENKGLLPDLIARHDVEGVKYLLQETEVDIEKRHGENELYPIEIAVEDLFDDTDLEILRLLCEAGADVNAFSSKGSYGSVLAGACAPHRWAGEYDERKNPEAVKILVNAGAVVNQQLTFGEYGSALAVAAREYPGTEVLQVMLDAGADVSMPLENGSYGSALLAAQEYEWGVEKFRFLVLAGATVTSGLKAEGLRALITTSVLANDAERVKEMIKAGADTSVPLDDPDFDSILAYSTILNFDEGILQALIEGGAITNFSLSSTARYGTALIAASCFGQHQAVQCLINSGVDVEDHHSGDYTTAIEAAEAPFSEADKACIVKFCKSNEAEAEALLEKWAKQKGDVLELLKKALPPPDFVILDLPPSATFATCTTETVICGSE</sequence>
<evidence type="ECO:0000313" key="5">
    <source>
        <dbReference type="EMBL" id="KAJ5345264.1"/>
    </source>
</evidence>
<dbReference type="PANTHER" id="PTHR10039:SF16">
    <property type="entry name" value="GPI INOSITOL-DEACYLASE"/>
    <property type="match status" value="1"/>
</dbReference>
<feature type="domain" description="Nephrocystin 3-like N-terminal" evidence="4">
    <location>
        <begin position="387"/>
        <end position="557"/>
    </location>
</feature>
<dbReference type="InterPro" id="IPR056884">
    <property type="entry name" value="NPHP3-like_N"/>
</dbReference>
<dbReference type="SMART" id="SM00248">
    <property type="entry name" value="ANK"/>
    <property type="match status" value="7"/>
</dbReference>